<dbReference type="PROSITE" id="PS50181">
    <property type="entry name" value="FBOX"/>
    <property type="match status" value="1"/>
</dbReference>
<dbReference type="EMBL" id="MU155131">
    <property type="protein sequence ID" value="KAF9486207.1"/>
    <property type="molecule type" value="Genomic_DNA"/>
</dbReference>
<feature type="domain" description="F-box" evidence="1">
    <location>
        <begin position="151"/>
        <end position="200"/>
    </location>
</feature>
<keyword evidence="3" id="KW-1185">Reference proteome</keyword>
<comment type="caution">
    <text evidence="2">The sequence shown here is derived from an EMBL/GenBank/DDBJ whole genome shotgun (WGS) entry which is preliminary data.</text>
</comment>
<organism evidence="2 3">
    <name type="scientific">Pholiota conissans</name>
    <dbReference type="NCBI Taxonomy" id="109636"/>
    <lineage>
        <taxon>Eukaryota</taxon>
        <taxon>Fungi</taxon>
        <taxon>Dikarya</taxon>
        <taxon>Basidiomycota</taxon>
        <taxon>Agaricomycotina</taxon>
        <taxon>Agaricomycetes</taxon>
        <taxon>Agaricomycetidae</taxon>
        <taxon>Agaricales</taxon>
        <taxon>Agaricineae</taxon>
        <taxon>Strophariaceae</taxon>
        <taxon>Pholiota</taxon>
    </lineage>
</organism>
<dbReference type="SUPFAM" id="SSF81383">
    <property type="entry name" value="F-box domain"/>
    <property type="match status" value="1"/>
</dbReference>
<reference evidence="2" key="1">
    <citation type="submission" date="2020-11" db="EMBL/GenBank/DDBJ databases">
        <authorList>
            <consortium name="DOE Joint Genome Institute"/>
            <person name="Ahrendt S."/>
            <person name="Riley R."/>
            <person name="Andreopoulos W."/>
            <person name="Labutti K."/>
            <person name="Pangilinan J."/>
            <person name="Ruiz-Duenas F.J."/>
            <person name="Barrasa J.M."/>
            <person name="Sanchez-Garcia M."/>
            <person name="Camarero S."/>
            <person name="Miyauchi S."/>
            <person name="Serrano A."/>
            <person name="Linde D."/>
            <person name="Babiker R."/>
            <person name="Drula E."/>
            <person name="Ayuso-Fernandez I."/>
            <person name="Pacheco R."/>
            <person name="Padilla G."/>
            <person name="Ferreira P."/>
            <person name="Barriuso J."/>
            <person name="Kellner H."/>
            <person name="Castanera R."/>
            <person name="Alfaro M."/>
            <person name="Ramirez L."/>
            <person name="Pisabarro A.G."/>
            <person name="Kuo A."/>
            <person name="Tritt A."/>
            <person name="Lipzen A."/>
            <person name="He G."/>
            <person name="Yan M."/>
            <person name="Ng V."/>
            <person name="Cullen D."/>
            <person name="Martin F."/>
            <person name="Rosso M.-N."/>
            <person name="Henrissat B."/>
            <person name="Hibbett D."/>
            <person name="Martinez A.T."/>
            <person name="Grigoriev I.V."/>
        </authorList>
    </citation>
    <scope>NUCLEOTIDE SEQUENCE</scope>
    <source>
        <strain evidence="2">CIRM-BRFM 674</strain>
    </source>
</reference>
<sequence length="837" mass="96764">MSLFEGIPNDEETTNKVIEWIYESDFLAGMSFSPSTAKFLWGFRLYPRLFVGLFKEAMLMHEFDKAEMERRLMAYAHELEGYEFPSETPKVDLVDFVFHDLDPEEFIAELWGPPQMRPRLNSKPRGNYIAFRIASRLRIEARKTKPRFKDLRGVLWLPNELISMIFENIHPMDLYNIIRSSKRLRAFLLGRHSRIIWKMSFIRSRDVPNPHCGISAPKWASLLFGPATCDNCYACNTMVDFTFRKRLCYTCLREETSKRCGEWIKHKVKEIMGEGFTKIGSVFDIVPRSSREDPFVYSDLRSPIHDGRFLKKVAIEKMKRMKILLRRIEKGVPDADEKYQKFRLARLRKCHMHMHACLRADAWASGYYNDSVDDFYHSVPSMVQMLKKLLLKRGHDSADIRTPLFELRGTFSRREGVWESMSIQTLAHRPLIKKLLPALEEEIAGERKRRLDAELEQRVKERKGAVNNFYLETVQVQIPMSVARYIPPVDCVCHIPAFSAYIDEDTSTPNMAFFSDTARTSEILDFVHRFGDFKPHLVQMMATAGVEWYTESLTAPDSVLALATAVFEYPVPCSHSYNVDGPLIGWEDVSRHVECVGHPKIGKDPSILATRYGTGPWFSKTGYKTVLMVLDLLRLDPRTTRACELDALNERFTCTACASSMKHVAVMDWRRALWHGIHARDMHEFCGGFRLYLISDELTTALRVHEKQYPPPTDKAWCCSHCTEHLCTPVTRAVAAAHVYKAHAIRPTAGLDFFYRPTMHPSFRDFQFVKTDEDSNHQCIRCPHPRNLRLWNKNKDLRKHLKDKHACQNPVDGVDYRTLKLGIPGPAIAMDTSESIP</sequence>
<gene>
    <name evidence="2" type="ORF">BDN70DRAFT_916428</name>
</gene>
<protein>
    <recommendedName>
        <fullName evidence="1">F-box domain-containing protein</fullName>
    </recommendedName>
</protein>
<evidence type="ECO:0000259" key="1">
    <source>
        <dbReference type="PROSITE" id="PS50181"/>
    </source>
</evidence>
<dbReference type="Proteomes" id="UP000807469">
    <property type="component" value="Unassembled WGS sequence"/>
</dbReference>
<dbReference type="OrthoDB" id="2823912at2759"/>
<dbReference type="InterPro" id="IPR001810">
    <property type="entry name" value="F-box_dom"/>
</dbReference>
<name>A0A9P5ZDE8_9AGAR</name>
<dbReference type="AlphaFoldDB" id="A0A9P5ZDE8"/>
<dbReference type="InterPro" id="IPR036047">
    <property type="entry name" value="F-box-like_dom_sf"/>
</dbReference>
<accession>A0A9P5ZDE8</accession>
<proteinExistence type="predicted"/>
<evidence type="ECO:0000313" key="3">
    <source>
        <dbReference type="Proteomes" id="UP000807469"/>
    </source>
</evidence>
<evidence type="ECO:0000313" key="2">
    <source>
        <dbReference type="EMBL" id="KAF9486207.1"/>
    </source>
</evidence>